<evidence type="ECO:0000259" key="1">
    <source>
        <dbReference type="Pfam" id="PF13204"/>
    </source>
</evidence>
<dbReference type="InterPro" id="IPR041239">
    <property type="entry name" value="DUF5605"/>
</dbReference>
<dbReference type="Gene3D" id="2.60.40.3950">
    <property type="match status" value="1"/>
</dbReference>
<feature type="domain" description="Apiosidase-like catalytic" evidence="1">
    <location>
        <begin position="102"/>
        <end position="287"/>
    </location>
</feature>
<dbReference type="RefSeq" id="WP_377770005.1">
    <property type="nucleotide sequence ID" value="NZ_JBHUHO010000011.1"/>
</dbReference>
<proteinExistence type="predicted"/>
<comment type="caution">
    <text evidence="4">The sequence shown here is derived from an EMBL/GenBank/DDBJ whole genome shotgun (WGS) entry which is preliminary data.</text>
</comment>
<evidence type="ECO:0000313" key="5">
    <source>
        <dbReference type="Proteomes" id="UP001597362"/>
    </source>
</evidence>
<dbReference type="Proteomes" id="UP001597362">
    <property type="component" value="Unassembled WGS sequence"/>
</dbReference>
<dbReference type="EMBL" id="JBHUHO010000011">
    <property type="protein sequence ID" value="MFD2114978.1"/>
    <property type="molecule type" value="Genomic_DNA"/>
</dbReference>
<evidence type="ECO:0000259" key="2">
    <source>
        <dbReference type="Pfam" id="PF16586"/>
    </source>
</evidence>
<accession>A0ABW4YH24</accession>
<feature type="domain" description="DUF5605" evidence="3">
    <location>
        <begin position="406"/>
        <end position="474"/>
    </location>
</feature>
<dbReference type="Gene3D" id="2.60.40.10">
    <property type="entry name" value="Immunoglobulins"/>
    <property type="match status" value="1"/>
</dbReference>
<keyword evidence="5" id="KW-1185">Reference proteome</keyword>
<dbReference type="PANTHER" id="PTHR37836">
    <property type="entry name" value="LMO1036 PROTEIN"/>
    <property type="match status" value="1"/>
</dbReference>
<dbReference type="InterPro" id="IPR017853">
    <property type="entry name" value="GH"/>
</dbReference>
<dbReference type="Pfam" id="PF18310">
    <property type="entry name" value="DUF5605"/>
    <property type="match status" value="1"/>
</dbReference>
<protein>
    <submittedName>
        <fullName evidence="4">DUF5605 domain-containing protein</fullName>
    </submittedName>
</protein>
<dbReference type="Pfam" id="PF13204">
    <property type="entry name" value="Apiosidase"/>
    <property type="match status" value="1"/>
</dbReference>
<dbReference type="Gene3D" id="3.20.20.80">
    <property type="entry name" value="Glycosidases"/>
    <property type="match status" value="1"/>
</dbReference>
<dbReference type="Pfam" id="PF16586">
    <property type="entry name" value="DUF5060"/>
    <property type="match status" value="1"/>
</dbReference>
<gene>
    <name evidence="4" type="ORF">ACFSJH_04410</name>
</gene>
<dbReference type="InterPro" id="IPR025277">
    <property type="entry name" value="Apiosidase-like_cat_dom"/>
</dbReference>
<organism evidence="4 5">
    <name type="scientific">Paenibacillus yanchengensis</name>
    <dbReference type="NCBI Taxonomy" id="2035833"/>
    <lineage>
        <taxon>Bacteria</taxon>
        <taxon>Bacillati</taxon>
        <taxon>Bacillota</taxon>
        <taxon>Bacilli</taxon>
        <taxon>Bacillales</taxon>
        <taxon>Paenibacillaceae</taxon>
        <taxon>Paenibacillus</taxon>
    </lineage>
</organism>
<dbReference type="SUPFAM" id="SSF51445">
    <property type="entry name" value="(Trans)glycosidases"/>
    <property type="match status" value="1"/>
</dbReference>
<reference evidence="5" key="1">
    <citation type="journal article" date="2019" name="Int. J. Syst. Evol. Microbiol.">
        <title>The Global Catalogue of Microorganisms (GCM) 10K type strain sequencing project: providing services to taxonomists for standard genome sequencing and annotation.</title>
        <authorList>
            <consortium name="The Broad Institute Genomics Platform"/>
            <consortium name="The Broad Institute Genome Sequencing Center for Infectious Disease"/>
            <person name="Wu L."/>
            <person name="Ma J."/>
        </authorList>
    </citation>
    <scope>NUCLEOTIDE SEQUENCE [LARGE SCALE GENOMIC DNA]</scope>
    <source>
        <strain evidence="5">GH52</strain>
    </source>
</reference>
<dbReference type="InterPro" id="IPR032260">
    <property type="entry name" value="DUF5060"/>
</dbReference>
<dbReference type="InterPro" id="IPR013783">
    <property type="entry name" value="Ig-like_fold"/>
</dbReference>
<name>A0ABW4YH24_9BACL</name>
<evidence type="ECO:0000259" key="3">
    <source>
        <dbReference type="Pfam" id="PF18310"/>
    </source>
</evidence>
<dbReference type="PANTHER" id="PTHR37836:SF2">
    <property type="entry name" value="DUF4038 DOMAIN-CONTAINING PROTEIN"/>
    <property type="match status" value="1"/>
</dbReference>
<sequence>MLYTQIVERWAKFEWKIPINTPLQLTDRTGLKVTFNHTGRYFETEGYYDGSGAITVRFMPDQVGEWAFQAEGAMFPTGIFSGKFQCVASSQKQHGRVQIMNQTRFTYEDGTTFIPMGTWLEEWHVQEEARRLQTIETLQASPFNKVNMLVMPYRSEAVTQQGYFPFVSTAEGKYDGNQLHLPYFDLLDKSIARLAELGIQVELVLFSPKVEQLGLIHLTEEQKHHYIRYIVARYAAYANVWWTISDNGDQVIDDTEQQLLPLIRTIKENDYGHHLLTVHGVTNAYNWGLPTLTHISLKDEDIKKASDFTLQYEKPVVLEHCGREGNGATPDDALLAEEMTYHIWEAIMRGGFASHGESMLQADGTTWSVHGGLLVGDSIARLTFLQKIISEAPHDVSYSRLRHDASTLEERGHYYLQYFGPHRFSSRAFMMPEGKYEVDIIDTWNMTITTLEQAFEGRFDITLLGELYYALRLRKVGTGQLQGDVQQMVMQDVDQVD</sequence>
<feature type="domain" description="DUF5060" evidence="2">
    <location>
        <begin position="7"/>
        <end position="70"/>
    </location>
</feature>
<evidence type="ECO:0000313" key="4">
    <source>
        <dbReference type="EMBL" id="MFD2114978.1"/>
    </source>
</evidence>